<keyword evidence="1" id="KW-0812">Transmembrane</keyword>
<evidence type="ECO:0000313" key="3">
    <source>
        <dbReference type="Proteomes" id="UP001374535"/>
    </source>
</evidence>
<feature type="transmembrane region" description="Helical" evidence="1">
    <location>
        <begin position="96"/>
        <end position="115"/>
    </location>
</feature>
<dbReference type="Proteomes" id="UP001374535">
    <property type="component" value="Chromosome 10"/>
</dbReference>
<keyword evidence="1" id="KW-1133">Transmembrane helix</keyword>
<name>A0AAQ3RJ79_VIGMU</name>
<evidence type="ECO:0000313" key="2">
    <source>
        <dbReference type="EMBL" id="WVY94812.1"/>
    </source>
</evidence>
<keyword evidence="1" id="KW-0472">Membrane</keyword>
<reference evidence="2 3" key="1">
    <citation type="journal article" date="2023" name="Life. Sci Alliance">
        <title>Evolutionary insights into 3D genome organization and epigenetic landscape of Vigna mungo.</title>
        <authorList>
            <person name="Junaid A."/>
            <person name="Singh B."/>
            <person name="Bhatia S."/>
        </authorList>
    </citation>
    <scope>NUCLEOTIDE SEQUENCE [LARGE SCALE GENOMIC DNA]</scope>
    <source>
        <strain evidence="2">Urdbean</strain>
    </source>
</reference>
<sequence>MNIQESSYYGKKTEIKYVADPDIPFPFKSTSVLHSLRSCRRGYATGGFKAERNCWQEMKRREEGSTNLVLQYATGGFKAGLHGHELKRENLDGIRVVVVVVVGVAVGVSVVVVLFERGEGLVVAEAPSLELLDKRVTEGSPKMSWCVVLTMAMKKAVEAGIL</sequence>
<dbReference type="EMBL" id="CP144691">
    <property type="protein sequence ID" value="WVY94812.1"/>
    <property type="molecule type" value="Genomic_DNA"/>
</dbReference>
<evidence type="ECO:0000256" key="1">
    <source>
        <dbReference type="SAM" id="Phobius"/>
    </source>
</evidence>
<dbReference type="AlphaFoldDB" id="A0AAQ3RJ79"/>
<organism evidence="2 3">
    <name type="scientific">Vigna mungo</name>
    <name type="common">Black gram</name>
    <name type="synonym">Phaseolus mungo</name>
    <dbReference type="NCBI Taxonomy" id="3915"/>
    <lineage>
        <taxon>Eukaryota</taxon>
        <taxon>Viridiplantae</taxon>
        <taxon>Streptophyta</taxon>
        <taxon>Embryophyta</taxon>
        <taxon>Tracheophyta</taxon>
        <taxon>Spermatophyta</taxon>
        <taxon>Magnoliopsida</taxon>
        <taxon>eudicotyledons</taxon>
        <taxon>Gunneridae</taxon>
        <taxon>Pentapetalae</taxon>
        <taxon>rosids</taxon>
        <taxon>fabids</taxon>
        <taxon>Fabales</taxon>
        <taxon>Fabaceae</taxon>
        <taxon>Papilionoideae</taxon>
        <taxon>50 kb inversion clade</taxon>
        <taxon>NPAAA clade</taxon>
        <taxon>indigoferoid/millettioid clade</taxon>
        <taxon>Phaseoleae</taxon>
        <taxon>Vigna</taxon>
    </lineage>
</organism>
<proteinExistence type="predicted"/>
<protein>
    <submittedName>
        <fullName evidence="2">Uncharacterized protein</fullName>
    </submittedName>
</protein>
<keyword evidence="3" id="KW-1185">Reference proteome</keyword>
<accession>A0AAQ3RJ79</accession>
<gene>
    <name evidence="2" type="ORF">V8G54_033900</name>
</gene>